<gene>
    <name evidence="2" type="ORF">CA13_27700</name>
</gene>
<dbReference type="EMBL" id="SJPJ01000001">
    <property type="protein sequence ID" value="TWT81318.1"/>
    <property type="molecule type" value="Genomic_DNA"/>
</dbReference>
<name>A0A5C5Z1R4_9BACT</name>
<reference evidence="2 3" key="1">
    <citation type="submission" date="2019-02" db="EMBL/GenBank/DDBJ databases">
        <title>Deep-cultivation of Planctomycetes and their phenomic and genomic characterization uncovers novel biology.</title>
        <authorList>
            <person name="Wiegand S."/>
            <person name="Jogler M."/>
            <person name="Boedeker C."/>
            <person name="Pinto D."/>
            <person name="Vollmers J."/>
            <person name="Rivas-Marin E."/>
            <person name="Kohn T."/>
            <person name="Peeters S.H."/>
            <person name="Heuer A."/>
            <person name="Rast P."/>
            <person name="Oberbeckmann S."/>
            <person name="Bunk B."/>
            <person name="Jeske O."/>
            <person name="Meyerdierks A."/>
            <person name="Storesund J.E."/>
            <person name="Kallscheuer N."/>
            <person name="Luecker S."/>
            <person name="Lage O.M."/>
            <person name="Pohl T."/>
            <person name="Merkel B.J."/>
            <person name="Hornburger P."/>
            <person name="Mueller R.-W."/>
            <person name="Bruemmer F."/>
            <person name="Labrenz M."/>
            <person name="Spormann A.M."/>
            <person name="Op Den Camp H."/>
            <person name="Overmann J."/>
            <person name="Amann R."/>
            <person name="Jetten M.S.M."/>
            <person name="Mascher T."/>
            <person name="Medema M.H."/>
            <person name="Devos D.P."/>
            <person name="Kaster A.-K."/>
            <person name="Ovreas L."/>
            <person name="Rohde M."/>
            <person name="Galperin M.Y."/>
            <person name="Jogler C."/>
        </authorList>
    </citation>
    <scope>NUCLEOTIDE SEQUENCE [LARGE SCALE GENOMIC DNA]</scope>
    <source>
        <strain evidence="2 3">CA13</strain>
    </source>
</reference>
<comment type="caution">
    <text evidence="2">The sequence shown here is derived from an EMBL/GenBank/DDBJ whole genome shotgun (WGS) entry which is preliminary data.</text>
</comment>
<dbReference type="OrthoDB" id="258532at2"/>
<keyword evidence="3" id="KW-1185">Reference proteome</keyword>
<organism evidence="2 3">
    <name type="scientific">Novipirellula herctigrandis</name>
    <dbReference type="NCBI Taxonomy" id="2527986"/>
    <lineage>
        <taxon>Bacteria</taxon>
        <taxon>Pseudomonadati</taxon>
        <taxon>Planctomycetota</taxon>
        <taxon>Planctomycetia</taxon>
        <taxon>Pirellulales</taxon>
        <taxon>Pirellulaceae</taxon>
        <taxon>Novipirellula</taxon>
    </lineage>
</organism>
<feature type="compositionally biased region" description="Polar residues" evidence="1">
    <location>
        <begin position="65"/>
        <end position="86"/>
    </location>
</feature>
<dbReference type="Gene3D" id="2.60.120.1440">
    <property type="match status" value="1"/>
</dbReference>
<sequence>MNDEQFLRLTTLYLEEAIDACDLDLLNRDLANSPDRVRQFNDLRLLAGLINEHGYAVESEGATDLETNSPAESANFNSPAGSSGANAESHFPSRRATAIALAVLATAATLLLVLNWPDTTRQRDETATAIATLAYTSHARWGSEERALGDGFGKGKLHLEVGLARLDFCNGATVTLQGPAEFEILSTDRTILSSGILTASIPESAVGFEVVTPAMDVVDLGTAFGVSVGADGETDVCVFEGEVEVSHSVSEDVPQLVREGNAVRSKPEADSIDSVDYSTERYEDAWPVTSGVLQATGLTKFVSPGPDFVPGRYEDSERILVFLERSQVLLKSDLKVNVTELGQYIRVRRQDKQPIAAGQVVRSYLLQFNPIGEFGRKEADGARVIGQITFDRPILGLIGGTKLLNASDEQLGHPLGDYGDTLRGIEPTRPDDLPDSGRDNVTLSRDRRTLSLDLSASSAVDQIRVIVSEQ</sequence>
<dbReference type="PANTHER" id="PTHR30273">
    <property type="entry name" value="PERIPLASMIC SIGNAL SENSOR AND SIGMA FACTOR ACTIVATOR FECR-RELATED"/>
    <property type="match status" value="1"/>
</dbReference>
<dbReference type="Proteomes" id="UP000315010">
    <property type="component" value="Unassembled WGS sequence"/>
</dbReference>
<feature type="region of interest" description="Disordered" evidence="1">
    <location>
        <begin position="61"/>
        <end position="89"/>
    </location>
</feature>
<evidence type="ECO:0000313" key="3">
    <source>
        <dbReference type="Proteomes" id="UP000315010"/>
    </source>
</evidence>
<evidence type="ECO:0000313" key="2">
    <source>
        <dbReference type="EMBL" id="TWT81318.1"/>
    </source>
</evidence>
<proteinExistence type="predicted"/>
<accession>A0A5C5Z1R4</accession>
<dbReference type="AlphaFoldDB" id="A0A5C5Z1R4"/>
<dbReference type="PANTHER" id="PTHR30273:SF2">
    <property type="entry name" value="PROTEIN FECR"/>
    <property type="match status" value="1"/>
</dbReference>
<evidence type="ECO:0000256" key="1">
    <source>
        <dbReference type="SAM" id="MobiDB-lite"/>
    </source>
</evidence>
<dbReference type="InterPro" id="IPR012373">
    <property type="entry name" value="Ferrdict_sens_TM"/>
</dbReference>
<dbReference type="GO" id="GO:0016989">
    <property type="term" value="F:sigma factor antagonist activity"/>
    <property type="evidence" value="ECO:0007669"/>
    <property type="project" value="TreeGrafter"/>
</dbReference>
<dbReference type="RefSeq" id="WP_146397177.1">
    <property type="nucleotide sequence ID" value="NZ_SJPJ01000001.1"/>
</dbReference>
<protein>
    <submittedName>
        <fullName evidence="2">FecR protein</fullName>
    </submittedName>
</protein>